<dbReference type="AlphaFoldDB" id="A0A6L5R6P3"/>
<dbReference type="PANTHER" id="PTHR22946">
    <property type="entry name" value="DIENELACTONE HYDROLASE DOMAIN-CONTAINING PROTEIN-RELATED"/>
    <property type="match status" value="1"/>
</dbReference>
<comment type="similarity">
    <text evidence="1">Belongs to the AB hydrolase superfamily.</text>
</comment>
<dbReference type="SUPFAM" id="SSF53474">
    <property type="entry name" value="alpha/beta-Hydrolases"/>
    <property type="match status" value="1"/>
</dbReference>
<protein>
    <recommendedName>
        <fullName evidence="2">Serine aminopeptidase S33 domain-containing protein</fullName>
    </recommendedName>
</protein>
<dbReference type="Gene3D" id="3.40.50.1820">
    <property type="entry name" value="alpha/beta hydrolase"/>
    <property type="match status" value="1"/>
</dbReference>
<dbReference type="Pfam" id="PF12146">
    <property type="entry name" value="Hydrolase_4"/>
    <property type="match status" value="1"/>
</dbReference>
<evidence type="ECO:0000313" key="3">
    <source>
        <dbReference type="EMBL" id="MRX45204.1"/>
    </source>
</evidence>
<evidence type="ECO:0000256" key="1">
    <source>
        <dbReference type="ARBA" id="ARBA00008645"/>
    </source>
</evidence>
<name>A0A6L5R6P3_9MICO</name>
<dbReference type="EMBL" id="WKJD01000021">
    <property type="protein sequence ID" value="MRX45204.1"/>
    <property type="molecule type" value="Genomic_DNA"/>
</dbReference>
<evidence type="ECO:0000259" key="2">
    <source>
        <dbReference type="Pfam" id="PF12146"/>
    </source>
</evidence>
<evidence type="ECO:0000313" key="4">
    <source>
        <dbReference type="Proteomes" id="UP000476511"/>
    </source>
</evidence>
<sequence length="393" mass="41673">MVDVESMPAARDDVRILTFEPPAARADPRTETLTPESQAALRQFSEDRLIGYGVDRSDAIELTARVLAGEGWLDAATRLAERCLANLDAAAEAGTQTRITALRRASALLRMSQVMMLEDGPARTAIYARAGDLYLRAAEIAGDRIRVTLDTPEGAVVGWQVPATGPRVGAAIVIGGVEGYAMDFDCIGDALAARGIETLLLDGPGQGESRFTHGVYLTPTWRDAYTAALDHLATSVPGLPIGVVGNSMGGSFAMAVANGDPRVRACVDNGGIPAPWMVPPSIGTFFTKMAAFCDVDDPDQATAVWSTVTPLAPGGNADYDLLVIQGGADPMVSSEMAQAVFAHAPAKSKQMVLFSDGIHCIYNHRTDRDDLIADWVHARLAADSHSDFDSDSE</sequence>
<gene>
    <name evidence="3" type="ORF">GJR97_15935</name>
</gene>
<dbReference type="RefSeq" id="WP_154347768.1">
    <property type="nucleotide sequence ID" value="NZ_WKJD01000021.1"/>
</dbReference>
<dbReference type="InterPro" id="IPR050261">
    <property type="entry name" value="FrsA_esterase"/>
</dbReference>
<feature type="domain" description="Serine aminopeptidase S33" evidence="2">
    <location>
        <begin position="170"/>
        <end position="267"/>
    </location>
</feature>
<dbReference type="Proteomes" id="UP000476511">
    <property type="component" value="Unassembled WGS sequence"/>
</dbReference>
<reference evidence="3 4" key="1">
    <citation type="submission" date="2019-11" db="EMBL/GenBank/DDBJ databases">
        <title>Agromyces kandeliae sp. nov., isolated from mangrove soil.</title>
        <authorList>
            <person name="Wang R."/>
        </authorList>
    </citation>
    <scope>NUCLEOTIDE SEQUENCE [LARGE SCALE GENOMIC DNA]</scope>
    <source>
        <strain evidence="3 4">Q22</strain>
    </source>
</reference>
<dbReference type="InterPro" id="IPR029058">
    <property type="entry name" value="AB_hydrolase_fold"/>
</dbReference>
<dbReference type="Gene3D" id="1.20.1440.110">
    <property type="entry name" value="acylaminoacyl peptidase"/>
    <property type="match status" value="1"/>
</dbReference>
<comment type="caution">
    <text evidence="3">The sequence shown here is derived from an EMBL/GenBank/DDBJ whole genome shotgun (WGS) entry which is preliminary data.</text>
</comment>
<dbReference type="PANTHER" id="PTHR22946:SF12">
    <property type="entry name" value="CONIDIAL PIGMENT BIOSYNTHESIS PROTEIN AYG1 (AFU_ORTHOLOGUE AFUA_2G17550)"/>
    <property type="match status" value="1"/>
</dbReference>
<accession>A0A6L5R6P3</accession>
<proteinExistence type="inferred from homology"/>
<organism evidence="3 4">
    <name type="scientific">Agromyces kandeliae</name>
    <dbReference type="NCBI Taxonomy" id="2666141"/>
    <lineage>
        <taxon>Bacteria</taxon>
        <taxon>Bacillati</taxon>
        <taxon>Actinomycetota</taxon>
        <taxon>Actinomycetes</taxon>
        <taxon>Micrococcales</taxon>
        <taxon>Microbacteriaceae</taxon>
        <taxon>Agromyces</taxon>
    </lineage>
</organism>
<dbReference type="InterPro" id="IPR022742">
    <property type="entry name" value="Hydrolase_4"/>
</dbReference>
<keyword evidence="4" id="KW-1185">Reference proteome</keyword>